<evidence type="ECO:0000256" key="3">
    <source>
        <dbReference type="ARBA" id="ARBA00022475"/>
    </source>
</evidence>
<evidence type="ECO:0000256" key="4">
    <source>
        <dbReference type="ARBA" id="ARBA00022692"/>
    </source>
</evidence>
<dbReference type="PANTHER" id="PTHR30065:SF8">
    <property type="entry name" value="FLAGELLAR BIOSYNTHETIC PROTEIN FLIR"/>
    <property type="match status" value="1"/>
</dbReference>
<gene>
    <name evidence="8" type="ORF">E2L08_16155</name>
</gene>
<feature type="transmembrane region" description="Helical" evidence="7">
    <location>
        <begin position="213"/>
        <end position="241"/>
    </location>
</feature>
<name>A0A4R5ZVK5_9RHOB</name>
<evidence type="ECO:0000313" key="8">
    <source>
        <dbReference type="EMBL" id="TDL74205.1"/>
    </source>
</evidence>
<dbReference type="GO" id="GO:0006605">
    <property type="term" value="P:protein targeting"/>
    <property type="evidence" value="ECO:0007669"/>
    <property type="project" value="InterPro"/>
</dbReference>
<keyword evidence="6 7" id="KW-0472">Membrane</keyword>
<protein>
    <submittedName>
        <fullName evidence="8">Type III secretion protein</fullName>
    </submittedName>
</protein>
<evidence type="ECO:0000256" key="1">
    <source>
        <dbReference type="ARBA" id="ARBA00004651"/>
    </source>
</evidence>
<feature type="transmembrane region" description="Helical" evidence="7">
    <location>
        <begin position="46"/>
        <end position="64"/>
    </location>
</feature>
<comment type="subcellular location">
    <subcellularLocation>
        <location evidence="1">Cell membrane</location>
        <topology evidence="1">Multi-pass membrane protein</topology>
    </subcellularLocation>
</comment>
<evidence type="ECO:0000256" key="2">
    <source>
        <dbReference type="ARBA" id="ARBA00009772"/>
    </source>
</evidence>
<keyword evidence="3" id="KW-1003">Cell membrane</keyword>
<keyword evidence="4 7" id="KW-0812">Transmembrane</keyword>
<evidence type="ECO:0000313" key="9">
    <source>
        <dbReference type="Proteomes" id="UP000295701"/>
    </source>
</evidence>
<dbReference type="RefSeq" id="WP_133398131.1">
    <property type="nucleotide sequence ID" value="NZ_SNAA01000028.1"/>
</dbReference>
<keyword evidence="5 7" id="KW-1133">Transmembrane helix</keyword>
<comment type="similarity">
    <text evidence="2">Belongs to the FliR/MopE/SpaR family.</text>
</comment>
<dbReference type="EMBL" id="SNAA01000028">
    <property type="protein sequence ID" value="TDL74205.1"/>
    <property type="molecule type" value="Genomic_DNA"/>
</dbReference>
<dbReference type="AlphaFoldDB" id="A0A4R5ZVK5"/>
<dbReference type="OrthoDB" id="9779817at2"/>
<accession>A0A4R5ZVK5</accession>
<dbReference type="PANTHER" id="PTHR30065">
    <property type="entry name" value="FLAGELLAR BIOSYNTHETIC PROTEIN FLIR"/>
    <property type="match status" value="1"/>
</dbReference>
<sequence length="255" mass="25815">MTGIADLIALVEAQSAGVLGTFLRVAALMALLPGFGERSIPVRVRLVLAIALTAVVAPAAANLYPVAPSGPGAALYLTETAAGLAMGAGLRILVHVLQIAATMAAQSVSLSQILGTQAADPQPAMGHVLVMGGLALAMTAGLHVKVVEFILRSYEILPAGRMPLASELAPWGIARVADSFGLAFVLAAPFVVTSLVYNLALGAINRAMPQLMVAFIGAPAITLGGLVLFAVTAPLLLSLWLAALDGFLANPAAPG</sequence>
<dbReference type="PRINTS" id="PR00953">
    <property type="entry name" value="TYPE3IMRPROT"/>
</dbReference>
<comment type="caution">
    <text evidence="8">The sequence shown here is derived from an EMBL/GenBank/DDBJ whole genome shotgun (WGS) entry which is preliminary data.</text>
</comment>
<feature type="transmembrane region" description="Helical" evidence="7">
    <location>
        <begin position="126"/>
        <end position="144"/>
    </location>
</feature>
<dbReference type="Proteomes" id="UP000295701">
    <property type="component" value="Unassembled WGS sequence"/>
</dbReference>
<reference evidence="8 9" key="1">
    <citation type="submission" date="2019-03" db="EMBL/GenBank/DDBJ databases">
        <title>Primorskyibacter sp. SS33 isolated from sediments.</title>
        <authorList>
            <person name="Xunke S."/>
        </authorList>
    </citation>
    <scope>NUCLEOTIDE SEQUENCE [LARGE SCALE GENOMIC DNA]</scope>
    <source>
        <strain evidence="8 9">SS33</strain>
    </source>
</reference>
<organism evidence="8 9">
    <name type="scientific">Palleronia sediminis</name>
    <dbReference type="NCBI Taxonomy" id="2547833"/>
    <lineage>
        <taxon>Bacteria</taxon>
        <taxon>Pseudomonadati</taxon>
        <taxon>Pseudomonadota</taxon>
        <taxon>Alphaproteobacteria</taxon>
        <taxon>Rhodobacterales</taxon>
        <taxon>Roseobacteraceae</taxon>
        <taxon>Palleronia</taxon>
    </lineage>
</organism>
<evidence type="ECO:0000256" key="6">
    <source>
        <dbReference type="ARBA" id="ARBA00023136"/>
    </source>
</evidence>
<dbReference type="GO" id="GO:0005886">
    <property type="term" value="C:plasma membrane"/>
    <property type="evidence" value="ECO:0007669"/>
    <property type="project" value="UniProtKB-SubCell"/>
</dbReference>
<proteinExistence type="inferred from homology"/>
<evidence type="ECO:0000256" key="5">
    <source>
        <dbReference type="ARBA" id="ARBA00022989"/>
    </source>
</evidence>
<feature type="transmembrane region" description="Helical" evidence="7">
    <location>
        <begin position="180"/>
        <end position="201"/>
    </location>
</feature>
<dbReference type="Pfam" id="PF01311">
    <property type="entry name" value="Bac_export_1"/>
    <property type="match status" value="1"/>
</dbReference>
<evidence type="ECO:0000256" key="7">
    <source>
        <dbReference type="SAM" id="Phobius"/>
    </source>
</evidence>
<keyword evidence="9" id="KW-1185">Reference proteome</keyword>
<feature type="transmembrane region" description="Helical" evidence="7">
    <location>
        <begin position="16"/>
        <end position="34"/>
    </location>
</feature>
<dbReference type="InterPro" id="IPR002010">
    <property type="entry name" value="T3SS_IM_R"/>
</dbReference>